<feature type="compositionally biased region" description="Basic and acidic residues" evidence="1">
    <location>
        <begin position="420"/>
        <end position="434"/>
    </location>
</feature>
<comment type="caution">
    <text evidence="3">The sequence shown here is derived from an EMBL/GenBank/DDBJ whole genome shotgun (WGS) entry which is preliminary data.</text>
</comment>
<feature type="region of interest" description="Disordered" evidence="1">
    <location>
        <begin position="1898"/>
        <end position="2003"/>
    </location>
</feature>
<dbReference type="EMBL" id="JAWRVI010000022">
    <property type="protein sequence ID" value="KAK4088824.1"/>
    <property type="molecule type" value="Genomic_DNA"/>
</dbReference>
<feature type="compositionally biased region" description="Low complexity" evidence="1">
    <location>
        <begin position="1"/>
        <end position="18"/>
    </location>
</feature>
<dbReference type="Pfam" id="PF07713">
    <property type="entry name" value="DUF1604"/>
    <property type="match status" value="1"/>
</dbReference>
<reference evidence="3 4" key="1">
    <citation type="journal article" date="2024" name="Microbiol. Resour. Announc.">
        <title>Genome annotations for the ascomycete fungi Trichoderma harzianum, Trichoderma aggressivum, and Purpureocillium lilacinum.</title>
        <authorList>
            <person name="Beijen E.P.W."/>
            <person name="Ohm R.A."/>
        </authorList>
    </citation>
    <scope>NUCLEOTIDE SEQUENCE [LARGE SCALE GENOMIC DNA]</scope>
    <source>
        <strain evidence="3 4">CBS 150709</strain>
    </source>
</reference>
<evidence type="ECO:0000313" key="3">
    <source>
        <dbReference type="EMBL" id="KAK4088824.1"/>
    </source>
</evidence>
<dbReference type="SUPFAM" id="SSF75304">
    <property type="entry name" value="Amidase signature (AS) enzymes"/>
    <property type="match status" value="1"/>
</dbReference>
<name>A0ABR0BXP6_PURLI</name>
<sequence>MQASPGPASRAARPRAPGIGVQRSKHPTRAPWHPAPQRPTDDLATRSCPLAISVVEHPHQAWQPKLAGRAKGAGEVWDLPVLGGAGLAPSWSVLVAQTSRGEPLRHLPAPPRMDGINEMACMRATNPSAKSGHSLGMKRHNLLRGRIRTPIVVVAPCAPCAHARSTHTCFDAANIPPSLAKPLQARFTPLPHSTLAPGRFAPGLSWQASCVTPFRPGLLARDTGRELSGTRSDFALRNSPWCEIPIFSRANDRPLQAAAAPSGSHTTPTCASQTLWTKEASVVRAPVPVPSRESLSGQTRPGQGSTITIAARLHNAAHRETGQRCPDYVELMSYKRSRSTFETDSNHAPYALFGTPLPDEADSRDDGAYLPLWKQEVRDERGRKRLHGAFTGGWSAGYFNTVGSKEGWTPSTFVSSRSSRNKDGTASKQQRAEDFMDEEDLADAAESQQIQTSQAFAGLGSTSQGEDRPAGLMGLFKTEGNTMGLQLLRRMGWKDGQGIGPKVRRSARLDVGKPSSGDQPETHLFAPDNAPMIQFVRKTDRMGLGHQRQSKLQALGQRRDAIDEEDEDNDKPDDGARHSLFEAKRPTTKPARGAFGIGVLNDTGSDDEDPYDIGPKIKYNRVIGGDKKKKKKASALANPSLDKAPKFVPRMARAGDSLRRCHDGRLPLPGYVLAKVTEDLASLFSEYAPPAVPPDWKSAKDPTATSSSSDYLSAADAAKASSLGPRERAALLGEKALPGKSVFDFISATARDKLAAASGKSNLPPARGEIPAELAMSEEEKRKALWDRAPKLERDTAAVALARSAGGPYADDEAKRTRYRRYLENQANPGLPPPEKRNGVSDDDFLREVNEFYNCARIFKPMTGFMASRFTTSKTVLNSTSAAEDKTELLAKPEPKVADPAEEAARVGMFGHMTRTVADFYPTRLLCKRFNVKAPAHSRPDNEPESNRPRNNTESWPMPAQEGESRTAAPPVPVGALPALPAPVQSESTAAGAHVKEQNKVTEVDPERNEALEGKAANEDVLRAIFGDADSDSYCDHLREASFVQAGSRVGLGGGAWGQHAGATADSCRARAGGWWLRESVAWRGAAESVQLLRALRAHLGDSLKPIHLFPWRVWKRLRAWGPLTLQWLRIARERSRLPCIAFDCGFTLRVLLSRAFPMTDKEHLGASHGASHRSLDRDVRSRQGATTFPSLIDATCEDLSNGLERRLFTSVELVKAGSIPTYLARIEQVNDKVHCVTEINPDALEIAAELDRERAAGNIRGQVACPRAGSWILYGAKVPRDAGVVTRLRAAGVVILGKTNMCQWAGYRCKKPSSGWSAHGGQTFAPYYESQEPCGSSGGSAVAVDLGLAFAALGTETDGSVVWPAQRSGVVGIKPTVGMTSRDMVVPISERMDSVGTIARTVRDAAYALQAITGPDPNDGYTALVPTIPDLVAACKEDALRGSRIGVPWNVIKGQNEDKRWDVEIDGFRKALEVLEKNGATIIEVEFSAKMEELREVEYTVMGADFMSSLARYFADLSVNPSGVGTLAELRDLTQKHPKEGFPEKNTAHWDDVLAQGWDNSDARFAPACKRLLELGGPQGLLGALDRHDLTAVAMPTTLAAEWTAVVGAPMVTVPMGHYPAGAEVVRLEDGIVDTAPGVPYGLSFLGRLCSDADLVGLAYAFERETRVRERQTVRRWVTADEEVRLPPGGGGGPSTSAEQAAGEEGGGGVSATGPPPACRLRVAAAHLCGPAVVVSSAALESSSCSLRYLGSRFHWVSAPQPTWGDLHCPAAQLDHPGPQLQLRCPAWLGTREVINRGVWVVGWRWVTPRPPRALGLLPTGINCSSPFITSIHHNVHRPIAAAVVVVVFVVAHVASLIQHRSPTRSRSRPHTLAHLLYRATATAPRHLTAFTESGRPFRSAALPPSSPSDQIPHPRLPRRTAAPETREPPAALSGTQEASASPRPEQQQQQQRIESLRHRRRDISDCCGHDVDADHEREQSPPPQYPASEASSSSRPPPFSSLFAPFHDAAAAGASSSAAATKFAASASAEASASAPAYSYAATACPDSEPFDPDQAAARAFRDPVAETKSVLPRDTKGESSRKDDDAEPPPAYSEGDSPLHSFSFVMSAAGGAASIITQVQQGGPPINAIGDVGADETIAMDLRGTRFVLSRDELLTLPEFVLLSLFPNGLFPEGHMNGFSENDAVQVDYDPASLQYMLDFFRNVAQSIPSESSPSTSQDGDAMDSLGSRDDSAKRAGIIVLREDLDFYAIPPSADISQPDMIEVKRAAAKALQQQDGIFSGLKRSDEPGTTEAHLIEMLTAGGFNHDDRWGHRAGEPNKAVICSLALARLRSDIRGNDMGTSAVGMAQKLLLFWRKPARRCWWEGIELDNIAGVEGKLKVWIRRVWTLEMSVIGLR</sequence>
<dbReference type="InterPro" id="IPR011333">
    <property type="entry name" value="SKP1/BTB/POZ_sf"/>
</dbReference>
<feature type="compositionally biased region" description="Basic and acidic residues" evidence="1">
    <location>
        <begin position="572"/>
        <end position="585"/>
    </location>
</feature>
<feature type="region of interest" description="Disordered" evidence="1">
    <location>
        <begin position="2065"/>
        <end position="2099"/>
    </location>
</feature>
<dbReference type="Pfam" id="PF26093">
    <property type="entry name" value="HTH_TGH"/>
    <property type="match status" value="1"/>
</dbReference>
<dbReference type="Gene3D" id="3.90.1300.10">
    <property type="entry name" value="Amidase signature (AS) domain"/>
    <property type="match status" value="1"/>
</dbReference>
<dbReference type="PANTHER" id="PTHR13384">
    <property type="entry name" value="G PATCH DOMAIN-CONTAINING PROTEIN 1"/>
    <property type="match status" value="1"/>
</dbReference>
<feature type="domain" description="G-patch" evidence="2">
    <location>
        <begin position="480"/>
        <end position="549"/>
    </location>
</feature>
<feature type="compositionally biased region" description="Low complexity" evidence="1">
    <location>
        <begin position="1921"/>
        <end position="1933"/>
    </location>
</feature>
<dbReference type="InterPro" id="IPR011666">
    <property type="entry name" value="DUF1604"/>
</dbReference>
<dbReference type="InterPro" id="IPR036928">
    <property type="entry name" value="AS_sf"/>
</dbReference>
<feature type="region of interest" description="Disordered" evidence="1">
    <location>
        <begin position="989"/>
        <end position="1009"/>
    </location>
</feature>
<feature type="compositionally biased region" description="Polar residues" evidence="1">
    <location>
        <begin position="410"/>
        <end position="419"/>
    </location>
</feature>
<feature type="region of interest" description="Disordered" evidence="1">
    <location>
        <begin position="2211"/>
        <end position="2232"/>
    </location>
</feature>
<feature type="region of interest" description="Disordered" evidence="1">
    <location>
        <begin position="1"/>
        <end position="43"/>
    </location>
</feature>
<evidence type="ECO:0000313" key="4">
    <source>
        <dbReference type="Proteomes" id="UP001287286"/>
    </source>
</evidence>
<proteinExistence type="predicted"/>
<dbReference type="PANTHER" id="PTHR13384:SF19">
    <property type="entry name" value="G PATCH DOMAIN-CONTAINING PROTEIN 1"/>
    <property type="match status" value="1"/>
</dbReference>
<protein>
    <recommendedName>
        <fullName evidence="2">G-patch domain-containing protein</fullName>
    </recommendedName>
</protein>
<feature type="compositionally biased region" description="Basic and acidic residues" evidence="1">
    <location>
        <begin position="1964"/>
        <end position="1981"/>
    </location>
</feature>
<dbReference type="Proteomes" id="UP001287286">
    <property type="component" value="Unassembled WGS sequence"/>
</dbReference>
<feature type="region of interest" description="Disordered" evidence="1">
    <location>
        <begin position="1681"/>
        <end position="1715"/>
    </location>
</feature>
<feature type="compositionally biased region" description="Acidic residues" evidence="1">
    <location>
        <begin position="562"/>
        <end position="571"/>
    </location>
</feature>
<dbReference type="PROSITE" id="PS50174">
    <property type="entry name" value="G_PATCH"/>
    <property type="match status" value="1"/>
</dbReference>
<feature type="region of interest" description="Disordered" evidence="1">
    <location>
        <begin position="543"/>
        <end position="591"/>
    </location>
</feature>
<feature type="compositionally biased region" description="Basic and acidic residues" evidence="1">
    <location>
        <begin position="2065"/>
        <end position="2087"/>
    </location>
</feature>
<gene>
    <name evidence="3" type="ORF">Purlil1_6677</name>
</gene>
<evidence type="ECO:0000259" key="2">
    <source>
        <dbReference type="PROSITE" id="PS50174"/>
    </source>
</evidence>
<feature type="region of interest" description="Disordered" evidence="1">
    <location>
        <begin position="934"/>
        <end position="972"/>
    </location>
</feature>
<dbReference type="Pfam" id="PF01425">
    <property type="entry name" value="Amidase"/>
    <property type="match status" value="1"/>
</dbReference>
<evidence type="ECO:0000256" key="1">
    <source>
        <dbReference type="SAM" id="MobiDB-lite"/>
    </source>
</evidence>
<organism evidence="3 4">
    <name type="scientific">Purpureocillium lilacinum</name>
    <name type="common">Paecilomyces lilacinus</name>
    <dbReference type="NCBI Taxonomy" id="33203"/>
    <lineage>
        <taxon>Eukaryota</taxon>
        <taxon>Fungi</taxon>
        <taxon>Dikarya</taxon>
        <taxon>Ascomycota</taxon>
        <taxon>Pezizomycotina</taxon>
        <taxon>Sordariomycetes</taxon>
        <taxon>Hypocreomycetidae</taxon>
        <taxon>Hypocreales</taxon>
        <taxon>Ophiocordycipitaceae</taxon>
        <taxon>Purpureocillium</taxon>
    </lineage>
</organism>
<feature type="compositionally biased region" description="Basic and acidic residues" evidence="1">
    <location>
        <begin position="994"/>
        <end position="1009"/>
    </location>
</feature>
<feature type="region of interest" description="Disordered" evidence="1">
    <location>
        <begin position="410"/>
        <end position="447"/>
    </location>
</feature>
<feature type="compositionally biased region" description="Low complexity" evidence="1">
    <location>
        <begin position="1988"/>
        <end position="2003"/>
    </location>
</feature>
<feature type="compositionally biased region" description="Low complexity" evidence="1">
    <location>
        <begin position="2211"/>
        <end position="2220"/>
    </location>
</feature>
<dbReference type="SUPFAM" id="SSF54695">
    <property type="entry name" value="POZ domain"/>
    <property type="match status" value="1"/>
</dbReference>
<dbReference type="InterPro" id="IPR000467">
    <property type="entry name" value="G_patch_dom"/>
</dbReference>
<accession>A0ABR0BXP6</accession>
<keyword evidence="4" id="KW-1185">Reference proteome</keyword>
<feature type="compositionally biased region" description="Basic and acidic residues" evidence="1">
    <location>
        <begin position="938"/>
        <end position="948"/>
    </location>
</feature>
<dbReference type="InterPro" id="IPR023631">
    <property type="entry name" value="Amidase_dom"/>
</dbReference>